<accession>A0A2S9XE48</accession>
<evidence type="ECO:0000313" key="3">
    <source>
        <dbReference type="Proteomes" id="UP000237968"/>
    </source>
</evidence>
<dbReference type="AlphaFoldDB" id="A0A2S9XE48"/>
<evidence type="ECO:0000313" key="2">
    <source>
        <dbReference type="EMBL" id="PRP91127.1"/>
    </source>
</evidence>
<name>A0A2S9XE48_9BACT</name>
<gene>
    <name evidence="2" type="ORF">ENSA5_58640</name>
</gene>
<feature type="region of interest" description="Disordered" evidence="1">
    <location>
        <begin position="1"/>
        <end position="24"/>
    </location>
</feature>
<evidence type="ECO:0000256" key="1">
    <source>
        <dbReference type="SAM" id="MobiDB-lite"/>
    </source>
</evidence>
<comment type="caution">
    <text evidence="2">The sequence shown here is derived from an EMBL/GenBank/DDBJ whole genome shotgun (WGS) entry which is preliminary data.</text>
</comment>
<sequence>MARDFSRTRQDGQPSETRDAKYVNDRRLPDDAAYAHATVAGLLQDDVLLELVTDADAAAALDDWCIVEYEADPQSVIIPNRDEVLEGVFAVPLAEIRRWRVRER</sequence>
<dbReference type="RefSeq" id="WP_106395062.1">
    <property type="nucleotide sequence ID" value="NZ_PVNK01000257.1"/>
</dbReference>
<proteinExistence type="predicted"/>
<dbReference type="EMBL" id="PVNK01000257">
    <property type="protein sequence ID" value="PRP91127.1"/>
    <property type="molecule type" value="Genomic_DNA"/>
</dbReference>
<dbReference type="Proteomes" id="UP000237968">
    <property type="component" value="Unassembled WGS sequence"/>
</dbReference>
<organism evidence="2 3">
    <name type="scientific">Enhygromyxa salina</name>
    <dbReference type="NCBI Taxonomy" id="215803"/>
    <lineage>
        <taxon>Bacteria</taxon>
        <taxon>Pseudomonadati</taxon>
        <taxon>Myxococcota</taxon>
        <taxon>Polyangia</taxon>
        <taxon>Nannocystales</taxon>
        <taxon>Nannocystaceae</taxon>
        <taxon>Enhygromyxa</taxon>
    </lineage>
</organism>
<reference evidence="2 3" key="1">
    <citation type="submission" date="2018-03" db="EMBL/GenBank/DDBJ databases">
        <title>Draft Genome Sequences of the Obligatory Marine Myxobacteria Enhygromyxa salina SWB005.</title>
        <authorList>
            <person name="Poehlein A."/>
            <person name="Moghaddam J.A."/>
            <person name="Harms H."/>
            <person name="Alanjari M."/>
            <person name="Koenig G.M."/>
            <person name="Daniel R."/>
            <person name="Schaeberle T.F."/>
        </authorList>
    </citation>
    <scope>NUCLEOTIDE SEQUENCE [LARGE SCALE GENOMIC DNA]</scope>
    <source>
        <strain evidence="2 3">SWB005</strain>
    </source>
</reference>
<protein>
    <submittedName>
        <fullName evidence="2">Uncharacterized protein</fullName>
    </submittedName>
</protein>
<keyword evidence="3" id="KW-1185">Reference proteome</keyword>